<feature type="binding site" description="axial binding residue" evidence="9">
    <location>
        <position position="507"/>
    </location>
    <ligand>
        <name>heme</name>
        <dbReference type="ChEBI" id="CHEBI:30413"/>
    </ligand>
    <ligandPart>
        <name>Fe</name>
        <dbReference type="ChEBI" id="CHEBI:18248"/>
    </ligandPart>
</feature>
<evidence type="ECO:0000313" key="12">
    <source>
        <dbReference type="EMBL" id="OCH87964.1"/>
    </source>
</evidence>
<dbReference type="GO" id="GO:0004497">
    <property type="term" value="F:monooxygenase activity"/>
    <property type="evidence" value="ECO:0007669"/>
    <property type="project" value="UniProtKB-KW"/>
</dbReference>
<feature type="transmembrane region" description="Helical" evidence="11">
    <location>
        <begin position="15"/>
        <end position="35"/>
    </location>
</feature>
<dbReference type="PRINTS" id="PR00385">
    <property type="entry name" value="P450"/>
</dbReference>
<dbReference type="InterPro" id="IPR036396">
    <property type="entry name" value="Cyt_P450_sf"/>
</dbReference>
<dbReference type="OrthoDB" id="1470350at2759"/>
<keyword evidence="6 10" id="KW-0560">Oxidoreductase</keyword>
<dbReference type="InterPro" id="IPR002401">
    <property type="entry name" value="Cyt_P450_E_grp-I"/>
</dbReference>
<organism evidence="12 13">
    <name type="scientific">Obba rivulosa</name>
    <dbReference type="NCBI Taxonomy" id="1052685"/>
    <lineage>
        <taxon>Eukaryota</taxon>
        <taxon>Fungi</taxon>
        <taxon>Dikarya</taxon>
        <taxon>Basidiomycota</taxon>
        <taxon>Agaricomycotina</taxon>
        <taxon>Agaricomycetes</taxon>
        <taxon>Polyporales</taxon>
        <taxon>Gelatoporiaceae</taxon>
        <taxon>Obba</taxon>
    </lineage>
</organism>
<keyword evidence="13" id="KW-1185">Reference proteome</keyword>
<evidence type="ECO:0000256" key="7">
    <source>
        <dbReference type="ARBA" id="ARBA00023004"/>
    </source>
</evidence>
<dbReference type="GO" id="GO:0020037">
    <property type="term" value="F:heme binding"/>
    <property type="evidence" value="ECO:0007669"/>
    <property type="project" value="InterPro"/>
</dbReference>
<dbReference type="InterPro" id="IPR001128">
    <property type="entry name" value="Cyt_P450"/>
</dbReference>
<evidence type="ECO:0000256" key="2">
    <source>
        <dbReference type="ARBA" id="ARBA00005179"/>
    </source>
</evidence>
<keyword evidence="5 9" id="KW-0479">Metal-binding</keyword>
<dbReference type="InterPro" id="IPR050121">
    <property type="entry name" value="Cytochrome_P450_monoxygenase"/>
</dbReference>
<keyword evidence="7 9" id="KW-0408">Iron</keyword>
<comment type="cofactor">
    <cofactor evidence="1 9">
        <name>heme</name>
        <dbReference type="ChEBI" id="CHEBI:30413"/>
    </cofactor>
</comment>
<keyword evidence="11" id="KW-0812">Transmembrane</keyword>
<dbReference type="PROSITE" id="PS00086">
    <property type="entry name" value="CYTOCHROME_P450"/>
    <property type="match status" value="1"/>
</dbReference>
<dbReference type="InterPro" id="IPR017972">
    <property type="entry name" value="Cyt_P450_CS"/>
</dbReference>
<evidence type="ECO:0000256" key="5">
    <source>
        <dbReference type="ARBA" id="ARBA00022723"/>
    </source>
</evidence>
<proteinExistence type="inferred from homology"/>
<evidence type="ECO:0000256" key="10">
    <source>
        <dbReference type="RuleBase" id="RU000461"/>
    </source>
</evidence>
<dbReference type="Pfam" id="PF00067">
    <property type="entry name" value="p450"/>
    <property type="match status" value="1"/>
</dbReference>
<protein>
    <submittedName>
        <fullName evidence="12">Cytochrome P450 monooxygenase pc-bph</fullName>
    </submittedName>
</protein>
<reference evidence="12 13" key="1">
    <citation type="submission" date="2016-07" db="EMBL/GenBank/DDBJ databases">
        <title>Draft genome of the white-rot fungus Obba rivulosa 3A-2.</title>
        <authorList>
            <consortium name="DOE Joint Genome Institute"/>
            <person name="Miettinen O."/>
            <person name="Riley R."/>
            <person name="Acob R."/>
            <person name="Barry K."/>
            <person name="Cullen D."/>
            <person name="De Vries R."/>
            <person name="Hainaut M."/>
            <person name="Hatakka A."/>
            <person name="Henrissat B."/>
            <person name="Hilden K."/>
            <person name="Kuo R."/>
            <person name="Labutti K."/>
            <person name="Lipzen A."/>
            <person name="Makela M.R."/>
            <person name="Sandor L."/>
            <person name="Spatafora J.W."/>
            <person name="Grigoriev I.V."/>
            <person name="Hibbett D.S."/>
        </authorList>
    </citation>
    <scope>NUCLEOTIDE SEQUENCE [LARGE SCALE GENOMIC DNA]</scope>
    <source>
        <strain evidence="12 13">3A-2</strain>
    </source>
</reference>
<dbReference type="GO" id="GO:0005506">
    <property type="term" value="F:iron ion binding"/>
    <property type="evidence" value="ECO:0007669"/>
    <property type="project" value="InterPro"/>
</dbReference>
<dbReference type="AlphaFoldDB" id="A0A8E2ARF3"/>
<dbReference type="Gene3D" id="1.10.630.10">
    <property type="entry name" value="Cytochrome P450"/>
    <property type="match status" value="1"/>
</dbReference>
<comment type="pathway">
    <text evidence="2">Secondary metabolite biosynthesis.</text>
</comment>
<keyword evidence="11" id="KW-0472">Membrane</keyword>
<accession>A0A8E2ARF3</accession>
<dbReference type="SUPFAM" id="SSF48264">
    <property type="entry name" value="Cytochrome P450"/>
    <property type="match status" value="1"/>
</dbReference>
<evidence type="ECO:0000256" key="8">
    <source>
        <dbReference type="ARBA" id="ARBA00023033"/>
    </source>
</evidence>
<dbReference type="EMBL" id="KV722467">
    <property type="protein sequence ID" value="OCH87964.1"/>
    <property type="molecule type" value="Genomic_DNA"/>
</dbReference>
<evidence type="ECO:0000256" key="3">
    <source>
        <dbReference type="ARBA" id="ARBA00010617"/>
    </source>
</evidence>
<dbReference type="PRINTS" id="PR00463">
    <property type="entry name" value="EP450I"/>
</dbReference>
<dbReference type="GO" id="GO:0016705">
    <property type="term" value="F:oxidoreductase activity, acting on paired donors, with incorporation or reduction of molecular oxygen"/>
    <property type="evidence" value="ECO:0007669"/>
    <property type="project" value="InterPro"/>
</dbReference>
<keyword evidence="11" id="KW-1133">Transmembrane helix</keyword>
<keyword evidence="4 9" id="KW-0349">Heme</keyword>
<evidence type="ECO:0000256" key="6">
    <source>
        <dbReference type="ARBA" id="ARBA00023002"/>
    </source>
</evidence>
<comment type="similarity">
    <text evidence="3 10">Belongs to the cytochrome P450 family.</text>
</comment>
<dbReference type="Proteomes" id="UP000250043">
    <property type="component" value="Unassembled WGS sequence"/>
</dbReference>
<gene>
    <name evidence="12" type="ORF">OBBRIDRAFT_118170</name>
</gene>
<sequence>MIADVVMDRILTKPVILLCVLPAVLFAACFLPYVLDRHHLRSYPGPFLAKFTDLWLAYKVWEARRSAEIHLLHKKYGPFLRIGPNHVSIADPAAIPVLYSHSNPLLKSDFYDGFTSFRATGLFVTRDRAVHARKRRIVSHLFAPKTVKSFEPAVQNYVRGLLSQWDNLCENAEISRSTAIVSGTLGSMPWQVYDGRVWFNCMPWLNFLAFDTIGDLAFGKPFGMLESGKDIARVAKDYKDAMRSYNSKEYLPEWTPAYEEEEIPAVSSVNARSEYTILVGTLPRWMRRMVWKIGNKNPQTADMRRIMSMAASSVARRIRATGEKDRDDFLTRLLQARDDNGNPLSPDELSAEAQTLLIAGSDTISNSTCATIYWVSRDPSVEATLQAELDKALGDISADMDGPIAPIDKIEHLPYLNAVVDEALRIHSTVAAGLPRDVPPGGITVLGHFFPEGTVLSVPIYSAHRDEHVWAPDPEAYRPERWLEADKEKKDAMNKAFVPFSVGPRACVGRNLAKMQLLINVASIFRCYDVALQKPNEPLPVSDNFTRKPMECYVGLKRREM</sequence>
<keyword evidence="8 10" id="KW-0503">Monooxygenase</keyword>
<evidence type="ECO:0000256" key="11">
    <source>
        <dbReference type="SAM" id="Phobius"/>
    </source>
</evidence>
<dbReference type="CDD" id="cd11061">
    <property type="entry name" value="CYP67-like"/>
    <property type="match status" value="1"/>
</dbReference>
<evidence type="ECO:0000256" key="9">
    <source>
        <dbReference type="PIRSR" id="PIRSR602401-1"/>
    </source>
</evidence>
<dbReference type="PANTHER" id="PTHR24305:SF29">
    <property type="entry name" value="BENZOATE-PARA-HYDROXYLASE"/>
    <property type="match status" value="1"/>
</dbReference>
<evidence type="ECO:0000313" key="13">
    <source>
        <dbReference type="Proteomes" id="UP000250043"/>
    </source>
</evidence>
<dbReference type="PANTHER" id="PTHR24305">
    <property type="entry name" value="CYTOCHROME P450"/>
    <property type="match status" value="1"/>
</dbReference>
<name>A0A8E2ARF3_9APHY</name>
<evidence type="ECO:0000256" key="4">
    <source>
        <dbReference type="ARBA" id="ARBA00022617"/>
    </source>
</evidence>
<evidence type="ECO:0000256" key="1">
    <source>
        <dbReference type="ARBA" id="ARBA00001971"/>
    </source>
</evidence>